<dbReference type="AlphaFoldDB" id="A0A3Q2QQ49"/>
<dbReference type="STRING" id="8078.ENSFHEP00000029908"/>
<reference evidence="2" key="2">
    <citation type="submission" date="2025-09" db="UniProtKB">
        <authorList>
            <consortium name="Ensembl"/>
        </authorList>
    </citation>
    <scope>IDENTIFICATION</scope>
</reference>
<dbReference type="Ensembl" id="ENSFHET00000020923.1">
    <property type="protein sequence ID" value="ENSFHEP00000029908.1"/>
    <property type="gene ID" value="ENSFHEG00000014910.1"/>
</dbReference>
<dbReference type="PANTHER" id="PTHR31366">
    <property type="entry name" value="UPF0739 PROTEIN C1ORF74"/>
    <property type="match status" value="1"/>
</dbReference>
<evidence type="ECO:0000313" key="2">
    <source>
        <dbReference type="Ensembl" id="ENSFHEP00000029908.1"/>
    </source>
</evidence>
<dbReference type="InterPro" id="IPR027850">
    <property type="entry name" value="DUF4504"/>
</dbReference>
<dbReference type="GeneTree" id="ENSGT00390000002240"/>
<reference evidence="2" key="1">
    <citation type="submission" date="2025-08" db="UniProtKB">
        <authorList>
            <consortium name="Ensembl"/>
        </authorList>
    </citation>
    <scope>IDENTIFICATION</scope>
</reference>
<comment type="similarity">
    <text evidence="1">Belongs to the UPF0739 family.</text>
</comment>
<proteinExistence type="inferred from homology"/>
<evidence type="ECO:0000313" key="3">
    <source>
        <dbReference type="Proteomes" id="UP000265000"/>
    </source>
</evidence>
<evidence type="ECO:0000256" key="1">
    <source>
        <dbReference type="ARBA" id="ARBA00007065"/>
    </source>
</evidence>
<dbReference type="Pfam" id="PF14953">
    <property type="entry name" value="DUF4504"/>
    <property type="match status" value="1"/>
</dbReference>
<keyword evidence="3" id="KW-1185">Reference proteome</keyword>
<organism evidence="2 3">
    <name type="scientific">Fundulus heteroclitus</name>
    <name type="common">Killifish</name>
    <name type="synonym">Mummichog</name>
    <dbReference type="NCBI Taxonomy" id="8078"/>
    <lineage>
        <taxon>Eukaryota</taxon>
        <taxon>Metazoa</taxon>
        <taxon>Chordata</taxon>
        <taxon>Craniata</taxon>
        <taxon>Vertebrata</taxon>
        <taxon>Euteleostomi</taxon>
        <taxon>Actinopterygii</taxon>
        <taxon>Neopterygii</taxon>
        <taxon>Teleostei</taxon>
        <taxon>Neoteleostei</taxon>
        <taxon>Acanthomorphata</taxon>
        <taxon>Ovalentaria</taxon>
        <taxon>Atherinomorphae</taxon>
        <taxon>Cyprinodontiformes</taxon>
        <taxon>Fundulidae</taxon>
        <taxon>Fundulus</taxon>
    </lineage>
</organism>
<dbReference type="Proteomes" id="UP000265000">
    <property type="component" value="Unplaced"/>
</dbReference>
<sequence>MSARDLFVSAARDSLRSGRKRLSLSQSLDLGAQVSAVDLGLKPALLYDSNGASAGQLQRYLGSLRSLRLVSDSLLALDLNGNGLIVNAAALRPTRHGVPAVVDVSASLEKPVVSGAQRGRLKGLAAELSLLLEEFQRLGEADGPLCVGERAEDWNLCTVFGLLLGYPVSYWFDQAQSFENCLSMTPLVAVAASASWRPDAGLKTRRFRAAPIKNGEQSQRGCNAYNPCCVQHQVKQKQTKPSSLSLPAAQKLNS</sequence>
<name>A0A3Q2QQ49_FUNHE</name>
<protein>
    <submittedName>
        <fullName evidence="2">Zgc:112163</fullName>
    </submittedName>
</protein>
<accession>A0A3Q2QQ49</accession>
<dbReference type="PANTHER" id="PTHR31366:SF2">
    <property type="entry name" value="UPF0739 PROTEIN C1ORF74"/>
    <property type="match status" value="1"/>
</dbReference>